<dbReference type="RefSeq" id="WP_115832856.1">
    <property type="nucleotide sequence ID" value="NZ_QNUL01000020.1"/>
</dbReference>
<feature type="signal peptide" evidence="1">
    <location>
        <begin position="1"/>
        <end position="21"/>
    </location>
</feature>
<keyword evidence="1" id="KW-0732">Signal</keyword>
<evidence type="ECO:0000313" key="3">
    <source>
        <dbReference type="Proteomes" id="UP000256373"/>
    </source>
</evidence>
<gene>
    <name evidence="2" type="ORF">DSL64_20775</name>
</gene>
<evidence type="ECO:0000256" key="1">
    <source>
        <dbReference type="SAM" id="SignalP"/>
    </source>
</evidence>
<comment type="caution">
    <text evidence="2">The sequence shown here is derived from an EMBL/GenBank/DDBJ whole genome shotgun (WGS) entry which is preliminary data.</text>
</comment>
<proteinExistence type="predicted"/>
<name>A0A3D8Y6N0_9BACT</name>
<protein>
    <submittedName>
        <fullName evidence="2">Uncharacterized protein</fullName>
    </submittedName>
</protein>
<keyword evidence="3" id="KW-1185">Reference proteome</keyword>
<dbReference type="AlphaFoldDB" id="A0A3D8Y6N0"/>
<evidence type="ECO:0000313" key="2">
    <source>
        <dbReference type="EMBL" id="REA58522.1"/>
    </source>
</evidence>
<feature type="chain" id="PRO_5017610339" evidence="1">
    <location>
        <begin position="22"/>
        <end position="76"/>
    </location>
</feature>
<dbReference type="Proteomes" id="UP000256373">
    <property type="component" value="Unassembled WGS sequence"/>
</dbReference>
<sequence>MKNIANILICTFVLGSTLTFAGQSEDKATATPVNALPASAPALESPAPQKDKLAADTKYSAEQKASLVELKLKSAK</sequence>
<accession>A0A3D8Y6N0</accession>
<dbReference type="EMBL" id="QNUL01000020">
    <property type="protein sequence ID" value="REA58522.1"/>
    <property type="molecule type" value="Genomic_DNA"/>
</dbReference>
<organism evidence="2 3">
    <name type="scientific">Dyadobacter luteus</name>
    <dbReference type="NCBI Taxonomy" id="2259619"/>
    <lineage>
        <taxon>Bacteria</taxon>
        <taxon>Pseudomonadati</taxon>
        <taxon>Bacteroidota</taxon>
        <taxon>Cytophagia</taxon>
        <taxon>Cytophagales</taxon>
        <taxon>Spirosomataceae</taxon>
        <taxon>Dyadobacter</taxon>
    </lineage>
</organism>
<reference evidence="2 3" key="1">
    <citation type="submission" date="2018-07" db="EMBL/GenBank/DDBJ databases">
        <title>Dyadobacter roseus sp. nov., isolated from rose rhizosphere soil.</title>
        <authorList>
            <person name="Chen L."/>
        </authorList>
    </citation>
    <scope>NUCLEOTIDE SEQUENCE [LARGE SCALE GENOMIC DNA]</scope>
    <source>
        <strain evidence="2 3">RS19</strain>
    </source>
</reference>